<name>A0A2V5I225_9EURO</name>
<organism evidence="2 3">
    <name type="scientific">Aspergillus indologenus CBS 114.80</name>
    <dbReference type="NCBI Taxonomy" id="1450541"/>
    <lineage>
        <taxon>Eukaryota</taxon>
        <taxon>Fungi</taxon>
        <taxon>Dikarya</taxon>
        <taxon>Ascomycota</taxon>
        <taxon>Pezizomycotina</taxon>
        <taxon>Eurotiomycetes</taxon>
        <taxon>Eurotiomycetidae</taxon>
        <taxon>Eurotiales</taxon>
        <taxon>Aspergillaceae</taxon>
        <taxon>Aspergillus</taxon>
        <taxon>Aspergillus subgen. Circumdati</taxon>
    </lineage>
</organism>
<evidence type="ECO:0000256" key="1">
    <source>
        <dbReference type="SAM" id="MobiDB-lite"/>
    </source>
</evidence>
<accession>A0A2V5I225</accession>
<evidence type="ECO:0000313" key="3">
    <source>
        <dbReference type="Proteomes" id="UP000248817"/>
    </source>
</evidence>
<reference evidence="2 3" key="1">
    <citation type="submission" date="2018-02" db="EMBL/GenBank/DDBJ databases">
        <title>The genomes of Aspergillus section Nigri reveals drivers in fungal speciation.</title>
        <authorList>
            <consortium name="DOE Joint Genome Institute"/>
            <person name="Vesth T.C."/>
            <person name="Nybo J."/>
            <person name="Theobald S."/>
            <person name="Brandl J."/>
            <person name="Frisvad J.C."/>
            <person name="Nielsen K.F."/>
            <person name="Lyhne E.K."/>
            <person name="Kogle M.E."/>
            <person name="Kuo A."/>
            <person name="Riley R."/>
            <person name="Clum A."/>
            <person name="Nolan M."/>
            <person name="Lipzen A."/>
            <person name="Salamov A."/>
            <person name="Henrissat B."/>
            <person name="Wiebenga A."/>
            <person name="De vries R.P."/>
            <person name="Grigoriev I.V."/>
            <person name="Mortensen U.H."/>
            <person name="Andersen M.R."/>
            <person name="Baker S.E."/>
        </authorList>
    </citation>
    <scope>NUCLEOTIDE SEQUENCE [LARGE SCALE GENOMIC DNA]</scope>
    <source>
        <strain evidence="2 3">CBS 114.80</strain>
    </source>
</reference>
<dbReference type="AlphaFoldDB" id="A0A2V5I225"/>
<feature type="compositionally biased region" description="Low complexity" evidence="1">
    <location>
        <begin position="93"/>
        <end position="103"/>
    </location>
</feature>
<keyword evidence="3" id="KW-1185">Reference proteome</keyword>
<proteinExistence type="predicted"/>
<dbReference type="Proteomes" id="UP000248817">
    <property type="component" value="Unassembled WGS sequence"/>
</dbReference>
<sequence length="152" mass="16448">MGLVLTPARSSSLVPGVLSINPWMVDLGEPVSASAISSRNRGSLASHPHGLPRLPGWHWAEMSSSGEMRLSFPATSSWPLFDLLTIAALTPQQSPIKSSPSQSVGPEAPEWYESPDNRKAQIHPCIPLLYSTSTVRSSFQHGEDWEDSCGAR</sequence>
<dbReference type="EMBL" id="KZ825558">
    <property type="protein sequence ID" value="PYI27993.1"/>
    <property type="molecule type" value="Genomic_DNA"/>
</dbReference>
<gene>
    <name evidence="2" type="ORF">BP00DRAFT_428878</name>
</gene>
<feature type="region of interest" description="Disordered" evidence="1">
    <location>
        <begin position="93"/>
        <end position="116"/>
    </location>
</feature>
<evidence type="ECO:0000313" key="2">
    <source>
        <dbReference type="EMBL" id="PYI27993.1"/>
    </source>
</evidence>
<protein>
    <submittedName>
        <fullName evidence="2">Uncharacterized protein</fullName>
    </submittedName>
</protein>